<name>A0A370I9E7_9NOCA</name>
<dbReference type="GO" id="GO:0006208">
    <property type="term" value="P:pyrimidine nucleobase catabolic process"/>
    <property type="evidence" value="ECO:0007669"/>
    <property type="project" value="TreeGrafter"/>
</dbReference>
<evidence type="ECO:0000256" key="2">
    <source>
        <dbReference type="ARBA" id="ARBA00023002"/>
    </source>
</evidence>
<comment type="caution">
    <text evidence="4">The sequence shown here is derived from an EMBL/GenBank/DDBJ whole genome shotgun (WGS) entry which is preliminary data.</text>
</comment>
<proteinExistence type="inferred from homology"/>
<dbReference type="EMBL" id="QQBC01000003">
    <property type="protein sequence ID" value="RDI67250.1"/>
    <property type="molecule type" value="Genomic_DNA"/>
</dbReference>
<reference evidence="4 5" key="1">
    <citation type="submission" date="2018-07" db="EMBL/GenBank/DDBJ databases">
        <title>Genomic Encyclopedia of Type Strains, Phase IV (KMG-IV): sequencing the most valuable type-strain genomes for metagenomic binning, comparative biology and taxonomic classification.</title>
        <authorList>
            <person name="Goeker M."/>
        </authorList>
    </citation>
    <scope>NUCLEOTIDE SEQUENCE [LARGE SCALE GENOMIC DNA]</scope>
    <source>
        <strain evidence="4 5">DSM 44290</strain>
    </source>
</reference>
<organism evidence="4 5">
    <name type="scientific">Nocardia pseudobrasiliensis</name>
    <dbReference type="NCBI Taxonomy" id="45979"/>
    <lineage>
        <taxon>Bacteria</taxon>
        <taxon>Bacillati</taxon>
        <taxon>Actinomycetota</taxon>
        <taxon>Actinomycetes</taxon>
        <taxon>Mycobacteriales</taxon>
        <taxon>Nocardiaceae</taxon>
        <taxon>Nocardia</taxon>
    </lineage>
</organism>
<dbReference type="InterPro" id="IPR050268">
    <property type="entry name" value="NADH-dep_flavin_reductase"/>
</dbReference>
<dbReference type="SUPFAM" id="SSF50475">
    <property type="entry name" value="FMN-binding split barrel"/>
    <property type="match status" value="1"/>
</dbReference>
<evidence type="ECO:0000313" key="4">
    <source>
        <dbReference type="EMBL" id="RDI67250.1"/>
    </source>
</evidence>
<dbReference type="PANTHER" id="PTHR30466:SF1">
    <property type="entry name" value="FMN REDUCTASE (NADH) RUTF"/>
    <property type="match status" value="1"/>
</dbReference>
<feature type="domain" description="Flavin reductase like" evidence="3">
    <location>
        <begin position="13"/>
        <end position="156"/>
    </location>
</feature>
<dbReference type="InterPro" id="IPR002563">
    <property type="entry name" value="Flavin_Rdtase-like_dom"/>
</dbReference>
<comment type="similarity">
    <text evidence="1">Belongs to the non-flavoprotein flavin reductase family.</text>
</comment>
<protein>
    <submittedName>
        <fullName evidence="4">Flavin reductase (DIM6/NTAB) family NADH-FMN oxidoreductase RutF</fullName>
    </submittedName>
</protein>
<evidence type="ECO:0000313" key="5">
    <source>
        <dbReference type="Proteomes" id="UP000254869"/>
    </source>
</evidence>
<dbReference type="STRING" id="1210086.GCA_001613105_07363"/>
<dbReference type="SMART" id="SM00903">
    <property type="entry name" value="Flavin_Reduct"/>
    <property type="match status" value="1"/>
</dbReference>
<gene>
    <name evidence="4" type="ORF">DFR76_103321</name>
</gene>
<sequence length="163" mass="16967">MTTVDATVFTAAMSRIPGPVAIATTLGSAGEPFGFTGSAVSSLSLDPPMMLICLSKSASTHTAFTGAKTFMINVLAAEQADVALRFAKSGVDRFAAGDMRPCEFGLPGLPEAAARLVCDLVDVLDGGDHSILTGSVRAAHVTERIPLVYWDRSFHLPTPALVS</sequence>
<dbReference type="AlphaFoldDB" id="A0A370I9E7"/>
<keyword evidence="5" id="KW-1185">Reference proteome</keyword>
<dbReference type="RefSeq" id="WP_068007833.1">
    <property type="nucleotide sequence ID" value="NZ_QQBC01000003.1"/>
</dbReference>
<dbReference type="Proteomes" id="UP000254869">
    <property type="component" value="Unassembled WGS sequence"/>
</dbReference>
<dbReference type="PANTHER" id="PTHR30466">
    <property type="entry name" value="FLAVIN REDUCTASE"/>
    <property type="match status" value="1"/>
</dbReference>
<keyword evidence="2" id="KW-0560">Oxidoreductase</keyword>
<dbReference type="GO" id="GO:0042602">
    <property type="term" value="F:riboflavin reductase (NADPH) activity"/>
    <property type="evidence" value="ECO:0007669"/>
    <property type="project" value="TreeGrafter"/>
</dbReference>
<dbReference type="GO" id="GO:0010181">
    <property type="term" value="F:FMN binding"/>
    <property type="evidence" value="ECO:0007669"/>
    <property type="project" value="InterPro"/>
</dbReference>
<evidence type="ECO:0000256" key="1">
    <source>
        <dbReference type="ARBA" id="ARBA00008898"/>
    </source>
</evidence>
<dbReference type="InterPro" id="IPR012349">
    <property type="entry name" value="Split_barrel_FMN-bd"/>
</dbReference>
<dbReference type="Pfam" id="PF01613">
    <property type="entry name" value="Flavin_Reduct"/>
    <property type="match status" value="1"/>
</dbReference>
<accession>A0A370I9E7</accession>
<dbReference type="Gene3D" id="2.30.110.10">
    <property type="entry name" value="Electron Transport, Fmn-binding Protein, Chain A"/>
    <property type="match status" value="1"/>
</dbReference>
<evidence type="ECO:0000259" key="3">
    <source>
        <dbReference type="SMART" id="SM00903"/>
    </source>
</evidence>